<accession>A0A850P3L3</accession>
<name>A0A850P3L3_9PROT</name>
<proteinExistence type="predicted"/>
<dbReference type="Proteomes" id="UP000522590">
    <property type="component" value="Unassembled WGS sequence"/>
</dbReference>
<evidence type="ECO:0000313" key="1">
    <source>
        <dbReference type="EMBL" id="NVN36322.1"/>
    </source>
</evidence>
<protein>
    <submittedName>
        <fullName evidence="1">Uncharacterized protein</fullName>
    </submittedName>
</protein>
<gene>
    <name evidence="1" type="ORF">HUK81_05085</name>
</gene>
<dbReference type="EMBL" id="JABXXS010000008">
    <property type="protein sequence ID" value="NVN36322.1"/>
    <property type="molecule type" value="Genomic_DNA"/>
</dbReference>
<sequence>MTINKRPFENNSLIKNNKSFWVLPFFKKAAFFRSFCKKLHQKLPLILKHYHGLTFQTASNRNCRASSFSDKGGVSWSFLQKVSPETSFGFLVLARPQGNPS</sequence>
<reference evidence="1 2" key="1">
    <citation type="submission" date="2020-06" db="EMBL/GenBank/DDBJ databases">
        <title>Description of novel acetic acid bacteria.</title>
        <authorList>
            <person name="Sombolestani A."/>
        </authorList>
    </citation>
    <scope>NUCLEOTIDE SEQUENCE [LARGE SCALE GENOMIC DNA]</scope>
    <source>
        <strain evidence="1 2">LMG 25</strain>
    </source>
</reference>
<evidence type="ECO:0000313" key="2">
    <source>
        <dbReference type="Proteomes" id="UP000522590"/>
    </source>
</evidence>
<dbReference type="RefSeq" id="WP_176642690.1">
    <property type="nucleotide sequence ID" value="NZ_JABXXS010000008.1"/>
</dbReference>
<organism evidence="1 2">
    <name type="scientific">Komagataeibacter swingsii</name>
    <dbReference type="NCBI Taxonomy" id="215220"/>
    <lineage>
        <taxon>Bacteria</taxon>
        <taxon>Pseudomonadati</taxon>
        <taxon>Pseudomonadota</taxon>
        <taxon>Alphaproteobacteria</taxon>
        <taxon>Acetobacterales</taxon>
        <taxon>Acetobacteraceae</taxon>
        <taxon>Komagataeibacter</taxon>
    </lineage>
</organism>
<comment type="caution">
    <text evidence="1">The sequence shown here is derived from an EMBL/GenBank/DDBJ whole genome shotgun (WGS) entry which is preliminary data.</text>
</comment>
<dbReference type="AlphaFoldDB" id="A0A850P3L3"/>